<dbReference type="EMBL" id="GBXM01070381">
    <property type="protein sequence ID" value="JAH38196.1"/>
    <property type="molecule type" value="Transcribed_RNA"/>
</dbReference>
<sequence>MCSKLKKIKVVFHFRNDKCSDHGCQTGLEHQEEHCCKTICFAEGCVQNA</sequence>
<dbReference type="AlphaFoldDB" id="A0A0E9SNR8"/>
<accession>A0A0E9SNR8</accession>
<name>A0A0E9SNR8_ANGAN</name>
<protein>
    <submittedName>
        <fullName evidence="1">Uncharacterized protein</fullName>
    </submittedName>
</protein>
<reference evidence="1" key="2">
    <citation type="journal article" date="2015" name="Fish Shellfish Immunol.">
        <title>Early steps in the European eel (Anguilla anguilla)-Vibrio vulnificus interaction in the gills: Role of the RtxA13 toxin.</title>
        <authorList>
            <person name="Callol A."/>
            <person name="Pajuelo D."/>
            <person name="Ebbesson L."/>
            <person name="Teles M."/>
            <person name="MacKenzie S."/>
            <person name="Amaro C."/>
        </authorList>
    </citation>
    <scope>NUCLEOTIDE SEQUENCE</scope>
</reference>
<reference evidence="1" key="1">
    <citation type="submission" date="2014-11" db="EMBL/GenBank/DDBJ databases">
        <authorList>
            <person name="Amaro Gonzalez C."/>
        </authorList>
    </citation>
    <scope>NUCLEOTIDE SEQUENCE</scope>
</reference>
<organism evidence="1">
    <name type="scientific">Anguilla anguilla</name>
    <name type="common">European freshwater eel</name>
    <name type="synonym">Muraena anguilla</name>
    <dbReference type="NCBI Taxonomy" id="7936"/>
    <lineage>
        <taxon>Eukaryota</taxon>
        <taxon>Metazoa</taxon>
        <taxon>Chordata</taxon>
        <taxon>Craniata</taxon>
        <taxon>Vertebrata</taxon>
        <taxon>Euteleostomi</taxon>
        <taxon>Actinopterygii</taxon>
        <taxon>Neopterygii</taxon>
        <taxon>Teleostei</taxon>
        <taxon>Anguilliformes</taxon>
        <taxon>Anguillidae</taxon>
        <taxon>Anguilla</taxon>
    </lineage>
</organism>
<evidence type="ECO:0000313" key="1">
    <source>
        <dbReference type="EMBL" id="JAH42877.1"/>
    </source>
</evidence>
<dbReference type="EMBL" id="GBXM01065700">
    <property type="protein sequence ID" value="JAH42877.1"/>
    <property type="molecule type" value="Transcribed_RNA"/>
</dbReference>
<dbReference type="EMBL" id="GBXM01067427">
    <property type="protein sequence ID" value="JAH41150.1"/>
    <property type="molecule type" value="Transcribed_RNA"/>
</dbReference>
<proteinExistence type="predicted"/>